<dbReference type="EMBL" id="JBHLUD010000013">
    <property type="protein sequence ID" value="MFC0546801.1"/>
    <property type="molecule type" value="Genomic_DNA"/>
</dbReference>
<dbReference type="InterPro" id="IPR012296">
    <property type="entry name" value="Nuclease_put_TT1808"/>
</dbReference>
<dbReference type="Gene3D" id="3.90.1570.10">
    <property type="entry name" value="tt1808, chain A"/>
    <property type="match status" value="1"/>
</dbReference>
<organism evidence="2 3">
    <name type="scientific">Kutzneria chonburiensis</name>
    <dbReference type="NCBI Taxonomy" id="1483604"/>
    <lineage>
        <taxon>Bacteria</taxon>
        <taxon>Bacillati</taxon>
        <taxon>Actinomycetota</taxon>
        <taxon>Actinomycetes</taxon>
        <taxon>Pseudonocardiales</taxon>
        <taxon>Pseudonocardiaceae</taxon>
        <taxon>Kutzneria</taxon>
    </lineage>
</organism>
<dbReference type="SUPFAM" id="SSF52980">
    <property type="entry name" value="Restriction endonuclease-like"/>
    <property type="match status" value="1"/>
</dbReference>
<feature type="domain" description="Putative restriction endonuclease" evidence="1">
    <location>
        <begin position="23"/>
        <end position="176"/>
    </location>
</feature>
<dbReference type="InterPro" id="IPR011335">
    <property type="entry name" value="Restrct_endonuc-II-like"/>
</dbReference>
<keyword evidence="3" id="KW-1185">Reference proteome</keyword>
<accession>A0ABV6N2J0</accession>
<keyword evidence="2" id="KW-0378">Hydrolase</keyword>
<comment type="caution">
    <text evidence="2">The sequence shown here is derived from an EMBL/GenBank/DDBJ whole genome shotgun (WGS) entry which is preliminary data.</text>
</comment>
<proteinExistence type="predicted"/>
<reference evidence="2 3" key="1">
    <citation type="submission" date="2024-09" db="EMBL/GenBank/DDBJ databases">
        <authorList>
            <person name="Sun Q."/>
            <person name="Mori K."/>
        </authorList>
    </citation>
    <scope>NUCLEOTIDE SEQUENCE [LARGE SCALE GENOMIC DNA]</scope>
    <source>
        <strain evidence="2 3">TBRC 1432</strain>
    </source>
</reference>
<protein>
    <submittedName>
        <fullName evidence="2">Uma2 family endonuclease</fullName>
    </submittedName>
</protein>
<dbReference type="InterPro" id="IPR008538">
    <property type="entry name" value="Uma2"/>
</dbReference>
<dbReference type="Pfam" id="PF05685">
    <property type="entry name" value="Uma2"/>
    <property type="match status" value="1"/>
</dbReference>
<keyword evidence="2" id="KW-0255">Endonuclease</keyword>
<sequence length="192" mass="20912">MSAALAHPIGQHTIEDWLAADQPEDGSRLELILGYFHVSPAPSIQHQFAGDELRLLFRRALREAGRDDLNVVTAVAAEISSLLRTGLVPDVVVIDIRPFGTSVKAKNLVLAAEVWSPGNTRDERESKIIAYANAGVPYFWALHQDRFGDVSVTAYRLENGQYVEELTAVPGETVTIKAAPVPVTFDPAVLSP</sequence>
<dbReference type="RefSeq" id="WP_273937048.1">
    <property type="nucleotide sequence ID" value="NZ_CP097263.1"/>
</dbReference>
<dbReference type="Proteomes" id="UP001589810">
    <property type="component" value="Unassembled WGS sequence"/>
</dbReference>
<name>A0ABV6N2J0_9PSEU</name>
<evidence type="ECO:0000259" key="1">
    <source>
        <dbReference type="Pfam" id="PF05685"/>
    </source>
</evidence>
<dbReference type="GO" id="GO:0004519">
    <property type="term" value="F:endonuclease activity"/>
    <property type="evidence" value="ECO:0007669"/>
    <property type="project" value="UniProtKB-KW"/>
</dbReference>
<keyword evidence="2" id="KW-0540">Nuclease</keyword>
<gene>
    <name evidence="2" type="ORF">ACFFH7_35200</name>
</gene>
<evidence type="ECO:0000313" key="2">
    <source>
        <dbReference type="EMBL" id="MFC0546801.1"/>
    </source>
</evidence>
<evidence type="ECO:0000313" key="3">
    <source>
        <dbReference type="Proteomes" id="UP001589810"/>
    </source>
</evidence>
<dbReference type="CDD" id="cd06260">
    <property type="entry name" value="DUF820-like"/>
    <property type="match status" value="1"/>
</dbReference>